<feature type="domain" description="O-methyltransferase dimerisation" evidence="5">
    <location>
        <begin position="19"/>
        <end position="92"/>
    </location>
</feature>
<dbReference type="InterPro" id="IPR036388">
    <property type="entry name" value="WH-like_DNA-bd_sf"/>
</dbReference>
<dbReference type="AlphaFoldDB" id="A0A918QD80"/>
<dbReference type="GO" id="GO:0032259">
    <property type="term" value="P:methylation"/>
    <property type="evidence" value="ECO:0007669"/>
    <property type="project" value="UniProtKB-KW"/>
</dbReference>
<proteinExistence type="predicted"/>
<dbReference type="Pfam" id="PF00891">
    <property type="entry name" value="Methyltransf_2"/>
    <property type="match status" value="1"/>
</dbReference>
<evidence type="ECO:0000313" key="7">
    <source>
        <dbReference type="Proteomes" id="UP000622166"/>
    </source>
</evidence>
<evidence type="ECO:0000313" key="6">
    <source>
        <dbReference type="EMBL" id="GGZ41694.1"/>
    </source>
</evidence>
<keyword evidence="2" id="KW-0808">Transferase</keyword>
<dbReference type="InterPro" id="IPR001077">
    <property type="entry name" value="COMT_C"/>
</dbReference>
<dbReference type="CDD" id="cd02440">
    <property type="entry name" value="AdoMet_MTases"/>
    <property type="match status" value="1"/>
</dbReference>
<protein>
    <submittedName>
        <fullName evidence="6">Methyltransferase/methylase</fullName>
    </submittedName>
</protein>
<evidence type="ECO:0000256" key="3">
    <source>
        <dbReference type="ARBA" id="ARBA00022691"/>
    </source>
</evidence>
<dbReference type="GO" id="GO:0046983">
    <property type="term" value="F:protein dimerization activity"/>
    <property type="evidence" value="ECO:0007669"/>
    <property type="project" value="InterPro"/>
</dbReference>
<organism evidence="6 7">
    <name type="scientific">Streptomyces poonensis</name>
    <dbReference type="NCBI Taxonomy" id="68255"/>
    <lineage>
        <taxon>Bacteria</taxon>
        <taxon>Bacillati</taxon>
        <taxon>Actinomycetota</taxon>
        <taxon>Actinomycetes</taxon>
        <taxon>Kitasatosporales</taxon>
        <taxon>Streptomycetaceae</taxon>
        <taxon>Streptomyces</taxon>
    </lineage>
</organism>
<reference evidence="6" key="2">
    <citation type="submission" date="2020-09" db="EMBL/GenBank/DDBJ databases">
        <authorList>
            <person name="Sun Q."/>
            <person name="Ohkuma M."/>
        </authorList>
    </citation>
    <scope>NUCLEOTIDE SEQUENCE</scope>
    <source>
        <strain evidence="6">JCM 4815</strain>
    </source>
</reference>
<evidence type="ECO:0000259" key="5">
    <source>
        <dbReference type="Pfam" id="PF08100"/>
    </source>
</evidence>
<gene>
    <name evidence="6" type="ORF">GCM10010365_73050</name>
</gene>
<keyword evidence="3" id="KW-0949">S-adenosyl-L-methionine</keyword>
<dbReference type="PANTHER" id="PTHR11746">
    <property type="entry name" value="O-METHYLTRANSFERASE"/>
    <property type="match status" value="1"/>
</dbReference>
<dbReference type="SUPFAM" id="SSF53335">
    <property type="entry name" value="S-adenosyl-L-methionine-dependent methyltransferases"/>
    <property type="match status" value="1"/>
</dbReference>
<dbReference type="Pfam" id="PF08100">
    <property type="entry name" value="Dimerisation"/>
    <property type="match status" value="1"/>
</dbReference>
<dbReference type="Gene3D" id="1.10.10.10">
    <property type="entry name" value="Winged helix-like DNA-binding domain superfamily/Winged helix DNA-binding domain"/>
    <property type="match status" value="1"/>
</dbReference>
<dbReference type="PROSITE" id="PS51683">
    <property type="entry name" value="SAM_OMT_II"/>
    <property type="match status" value="1"/>
</dbReference>
<dbReference type="SUPFAM" id="SSF46785">
    <property type="entry name" value="Winged helix' DNA-binding domain"/>
    <property type="match status" value="1"/>
</dbReference>
<dbReference type="Gene3D" id="1.20.58.1390">
    <property type="match status" value="1"/>
</dbReference>
<dbReference type="InterPro" id="IPR036390">
    <property type="entry name" value="WH_DNA-bd_sf"/>
</dbReference>
<keyword evidence="1 6" id="KW-0489">Methyltransferase</keyword>
<evidence type="ECO:0000256" key="1">
    <source>
        <dbReference type="ARBA" id="ARBA00022603"/>
    </source>
</evidence>
<comment type="caution">
    <text evidence="6">The sequence shown here is derived from an EMBL/GenBank/DDBJ whole genome shotgun (WGS) entry which is preliminary data.</text>
</comment>
<keyword evidence="7" id="KW-1185">Reference proteome</keyword>
<dbReference type="EMBL" id="BMVW01000026">
    <property type="protein sequence ID" value="GGZ41694.1"/>
    <property type="molecule type" value="Genomic_DNA"/>
</dbReference>
<dbReference type="InterPro" id="IPR012967">
    <property type="entry name" value="COMT_dimerisation"/>
</dbReference>
<evidence type="ECO:0000256" key="2">
    <source>
        <dbReference type="ARBA" id="ARBA00022679"/>
    </source>
</evidence>
<name>A0A918QD80_9ACTN</name>
<reference evidence="6" key="1">
    <citation type="journal article" date="2014" name="Int. J. Syst. Evol. Microbiol.">
        <title>Complete genome sequence of Corynebacterium casei LMG S-19264T (=DSM 44701T), isolated from a smear-ripened cheese.</title>
        <authorList>
            <consortium name="US DOE Joint Genome Institute (JGI-PGF)"/>
            <person name="Walter F."/>
            <person name="Albersmeier A."/>
            <person name="Kalinowski J."/>
            <person name="Ruckert C."/>
        </authorList>
    </citation>
    <scope>NUCLEOTIDE SEQUENCE</scope>
    <source>
        <strain evidence="6">JCM 4815</strain>
    </source>
</reference>
<dbReference type="Proteomes" id="UP000622166">
    <property type="component" value="Unassembled WGS sequence"/>
</dbReference>
<accession>A0A918QD80</accession>
<feature type="domain" description="O-methyltransferase C-terminal" evidence="4">
    <location>
        <begin position="114"/>
        <end position="326"/>
    </location>
</feature>
<dbReference type="Gene3D" id="3.40.50.150">
    <property type="entry name" value="Vaccinia Virus protein VP39"/>
    <property type="match status" value="1"/>
</dbReference>
<sequence length="348" mass="38318">MGDSQEFDRVYERFQLIVNGPALFNAVVTALELDVLPFVSRHPGATFEELRDHVGIEPHKLRVLMLALCATELVERRDGGYVNSRVAEEHLVTDSPEGWRDTLLGWRKFQYPAFPHLTDALRTGKNEAALASYPGPGNTLYDRLANDPELVASYHDSIGPFTHLFAHALLDNAEIAEVGRLLDVGGGDGTTAIKFVRRHTHATVTIFDMPSVCRHAESGLPDDVKGRVLTYPGDIFEDDFPGGFDGILFSHSMEVFSPEHNGRLLAKAYEALPPGGKIFLYNMCAPDDENSGLLSARLSLFLNVLASGEGMAYPPKDYERWLTEAGCDSVRSYTGLPYEHALVVGVKG</sequence>
<dbReference type="PIRSF" id="PIRSF005739">
    <property type="entry name" value="O-mtase"/>
    <property type="match status" value="1"/>
</dbReference>
<dbReference type="InterPro" id="IPR029063">
    <property type="entry name" value="SAM-dependent_MTases_sf"/>
</dbReference>
<dbReference type="InterPro" id="IPR016461">
    <property type="entry name" value="COMT-like"/>
</dbReference>
<evidence type="ECO:0000259" key="4">
    <source>
        <dbReference type="Pfam" id="PF00891"/>
    </source>
</evidence>
<dbReference type="GO" id="GO:0008171">
    <property type="term" value="F:O-methyltransferase activity"/>
    <property type="evidence" value="ECO:0007669"/>
    <property type="project" value="InterPro"/>
</dbReference>